<organism evidence="7 8">
    <name type="scientific">Bagarius yarrelli</name>
    <name type="common">Goonch</name>
    <name type="synonym">Bagrus yarrelli</name>
    <dbReference type="NCBI Taxonomy" id="175774"/>
    <lineage>
        <taxon>Eukaryota</taxon>
        <taxon>Metazoa</taxon>
        <taxon>Chordata</taxon>
        <taxon>Craniata</taxon>
        <taxon>Vertebrata</taxon>
        <taxon>Euteleostomi</taxon>
        <taxon>Actinopterygii</taxon>
        <taxon>Neopterygii</taxon>
        <taxon>Teleostei</taxon>
        <taxon>Ostariophysi</taxon>
        <taxon>Siluriformes</taxon>
        <taxon>Sisoridae</taxon>
        <taxon>Sisorinae</taxon>
        <taxon>Bagarius</taxon>
    </lineage>
</organism>
<dbReference type="AlphaFoldDB" id="A0A556TIZ7"/>
<keyword evidence="4" id="KW-0547">Nucleotide-binding</keyword>
<dbReference type="InterPro" id="IPR004344">
    <property type="entry name" value="TTL/TTLL_fam"/>
</dbReference>
<dbReference type="OrthoDB" id="202825at2759"/>
<dbReference type="EMBL" id="VCAZ01000002">
    <property type="protein sequence ID" value="TSK14701.1"/>
    <property type="molecule type" value="Genomic_DNA"/>
</dbReference>
<feature type="compositionally biased region" description="Basic and acidic residues" evidence="6">
    <location>
        <begin position="303"/>
        <end position="322"/>
    </location>
</feature>
<keyword evidence="5" id="KW-0067">ATP-binding</keyword>
<feature type="region of interest" description="Disordered" evidence="6">
    <location>
        <begin position="1"/>
        <end position="28"/>
    </location>
</feature>
<dbReference type="Gene3D" id="3.30.470.20">
    <property type="entry name" value="ATP-grasp fold, B domain"/>
    <property type="match status" value="1"/>
</dbReference>
<evidence type="ECO:0000313" key="7">
    <source>
        <dbReference type="EMBL" id="TSK14701.1"/>
    </source>
</evidence>
<dbReference type="GO" id="GO:0036064">
    <property type="term" value="C:ciliary basal body"/>
    <property type="evidence" value="ECO:0007669"/>
    <property type="project" value="TreeGrafter"/>
</dbReference>
<feature type="region of interest" description="Disordered" evidence="6">
    <location>
        <begin position="303"/>
        <end position="330"/>
    </location>
</feature>
<evidence type="ECO:0000256" key="2">
    <source>
        <dbReference type="ARBA" id="ARBA00022598"/>
    </source>
</evidence>
<dbReference type="Pfam" id="PF03133">
    <property type="entry name" value="TTL"/>
    <property type="match status" value="1"/>
</dbReference>
<dbReference type="PANTHER" id="PTHR12241">
    <property type="entry name" value="TUBULIN POLYGLUTAMYLASE"/>
    <property type="match status" value="1"/>
</dbReference>
<reference evidence="7 8" key="1">
    <citation type="journal article" date="2019" name="Genome Biol. Evol.">
        <title>Whole-Genome Sequencing of the Giant Devil Catfish, Bagarius yarrelli.</title>
        <authorList>
            <person name="Jiang W."/>
            <person name="Lv Y."/>
            <person name="Cheng L."/>
            <person name="Yang K."/>
            <person name="Chao B."/>
            <person name="Wang X."/>
            <person name="Li Y."/>
            <person name="Pan X."/>
            <person name="You X."/>
            <person name="Zhang Y."/>
            <person name="Yang J."/>
            <person name="Li J."/>
            <person name="Zhang X."/>
            <person name="Liu S."/>
            <person name="Sun C."/>
            <person name="Yang J."/>
            <person name="Shi Q."/>
        </authorList>
    </citation>
    <scope>NUCLEOTIDE SEQUENCE [LARGE SCALE GENOMIC DNA]</scope>
    <source>
        <strain evidence="7">JWS20170419001</strain>
        <tissue evidence="7">Muscle</tissue>
    </source>
</reference>
<keyword evidence="2" id="KW-0436">Ligase</keyword>
<evidence type="ECO:0000313" key="8">
    <source>
        <dbReference type="Proteomes" id="UP000319801"/>
    </source>
</evidence>
<evidence type="ECO:0000256" key="4">
    <source>
        <dbReference type="ARBA" id="ARBA00022741"/>
    </source>
</evidence>
<sequence>MGSSVKASESQDTFQNEPSVEEEGEDRISDCPIEICTSNPVVGTKKKKKKRKSYSDFLAYTRAKKNKTYICKPESGCQGRGIFLSKSSKDIRPGEHMICQVYISKPLIIDGFKFDLRIYVLVTSCDPLRIFVYDEGLARFCTNQYSEPTHSTMDDICMHLTNYAINKHSEKFVHDDDRGSKRKLSAFNKYLESMSYDPQKVWADIDDVIIKTLISAHPVLKHNYHTCFPNHTPGNACFEILGFDVLLDHRLKPWLLEVNHSPSFTTDSHLDRDVKDSLLYDTLVLINLGACDRKKITEEEKRRVKDRLQQNRSREARNEELRQAQAASMQKMQQYEANHLGGFRLIYPIEGGEKYDKFFKHSGSLFQETAASKAREECSRQQLQELRLKQGQKDRKHKGSHKDLQGESAGEPAKPRKVQTNHKPSIPVSEQGSMPPLPTSNSKMSLFLDMSTEDEAEELERVNALLQRKNMLRELGVVDQVYQLLHGVHSQPGPTKHPTQLANVSLYKTHNSISKFGSLTKVLKPPCTVKQHIVASGEKPYQYLHSRLMQHCTPLALHDWRPPCLVLSEPTSFQHMDLETTGSDVQQQGLPDHRKTASAHRVTLTHYTKATAKTLSTDVASTAAQQPGQQISLAVL</sequence>
<comment type="similarity">
    <text evidence="1">Belongs to the tubulin--tyrosine ligase family.</text>
</comment>
<keyword evidence="8" id="KW-1185">Reference proteome</keyword>
<dbReference type="GO" id="GO:0000226">
    <property type="term" value="P:microtubule cytoskeleton organization"/>
    <property type="evidence" value="ECO:0007669"/>
    <property type="project" value="TreeGrafter"/>
</dbReference>
<evidence type="ECO:0000256" key="6">
    <source>
        <dbReference type="SAM" id="MobiDB-lite"/>
    </source>
</evidence>
<dbReference type="GO" id="GO:0005874">
    <property type="term" value="C:microtubule"/>
    <property type="evidence" value="ECO:0007669"/>
    <property type="project" value="UniProtKB-KW"/>
</dbReference>
<comment type="caution">
    <text evidence="7">The sequence shown here is derived from an EMBL/GenBank/DDBJ whole genome shotgun (WGS) entry which is preliminary data.</text>
</comment>
<dbReference type="PROSITE" id="PS51221">
    <property type="entry name" value="TTL"/>
    <property type="match status" value="1"/>
</dbReference>
<evidence type="ECO:0000256" key="3">
    <source>
        <dbReference type="ARBA" id="ARBA00022701"/>
    </source>
</evidence>
<dbReference type="SUPFAM" id="SSF56059">
    <property type="entry name" value="Glutathione synthetase ATP-binding domain-like"/>
    <property type="match status" value="1"/>
</dbReference>
<protein>
    <submittedName>
        <fullName evidence="7">Tubulin polyglutamylase ttll6</fullName>
    </submittedName>
</protein>
<dbReference type="FunFam" id="3.30.470.20:FF:000009">
    <property type="entry name" value="tubulin polyglutamylase TTLL5 isoform X1"/>
    <property type="match status" value="1"/>
</dbReference>
<evidence type="ECO:0000256" key="5">
    <source>
        <dbReference type="ARBA" id="ARBA00022840"/>
    </source>
</evidence>
<accession>A0A556TIZ7</accession>
<gene>
    <name evidence="7" type="ORF">Baya_0684</name>
</gene>
<dbReference type="GO" id="GO:0015631">
    <property type="term" value="F:tubulin binding"/>
    <property type="evidence" value="ECO:0007669"/>
    <property type="project" value="TreeGrafter"/>
</dbReference>
<feature type="region of interest" description="Disordered" evidence="6">
    <location>
        <begin position="389"/>
        <end position="442"/>
    </location>
</feature>
<keyword evidence="3" id="KW-0493">Microtubule</keyword>
<dbReference type="GO" id="GO:0070740">
    <property type="term" value="F:tubulin-glutamic acid ligase activity"/>
    <property type="evidence" value="ECO:0007669"/>
    <property type="project" value="TreeGrafter"/>
</dbReference>
<proteinExistence type="inferred from homology"/>
<evidence type="ECO:0000256" key="1">
    <source>
        <dbReference type="ARBA" id="ARBA00006820"/>
    </source>
</evidence>
<feature type="compositionally biased region" description="Polar residues" evidence="6">
    <location>
        <begin position="1"/>
        <end position="18"/>
    </location>
</feature>
<dbReference type="Proteomes" id="UP000319801">
    <property type="component" value="Unassembled WGS sequence"/>
</dbReference>
<dbReference type="GO" id="GO:0005524">
    <property type="term" value="F:ATP binding"/>
    <property type="evidence" value="ECO:0007669"/>
    <property type="project" value="UniProtKB-KW"/>
</dbReference>
<name>A0A556TIZ7_BAGYA</name>
<dbReference type="PANTHER" id="PTHR12241:SF161">
    <property type="entry name" value="TUBULIN POLYGLUTAMYLASE TTLL6"/>
    <property type="match status" value="1"/>
</dbReference>